<organism evidence="2 3">
    <name type="scientific">Plenodomus tracheiphilus IPT5</name>
    <dbReference type="NCBI Taxonomy" id="1408161"/>
    <lineage>
        <taxon>Eukaryota</taxon>
        <taxon>Fungi</taxon>
        <taxon>Dikarya</taxon>
        <taxon>Ascomycota</taxon>
        <taxon>Pezizomycotina</taxon>
        <taxon>Dothideomycetes</taxon>
        <taxon>Pleosporomycetidae</taxon>
        <taxon>Pleosporales</taxon>
        <taxon>Pleosporineae</taxon>
        <taxon>Leptosphaeriaceae</taxon>
        <taxon>Plenodomus</taxon>
    </lineage>
</organism>
<feature type="region of interest" description="Disordered" evidence="1">
    <location>
        <begin position="1"/>
        <end position="20"/>
    </location>
</feature>
<keyword evidence="3" id="KW-1185">Reference proteome</keyword>
<dbReference type="OrthoDB" id="10578384at2759"/>
<proteinExistence type="predicted"/>
<sequence>MESLTDEVEEPANTKLKSFRPTIGEQRCAIASATSFPLTHPKPNLMNQDNNETSPFLQNAILPNNHHNKRTLQISPKLALPGSSASPTHHHASTPSPTEIAMIAKHKEPENTLHNVWWKILLLLLTDFFSVGVIAKAMACPLETMVVIVLVVLTNWNANGGVVGEFWRWGMERDGKPGDGD</sequence>
<evidence type="ECO:0000256" key="1">
    <source>
        <dbReference type="SAM" id="MobiDB-lite"/>
    </source>
</evidence>
<evidence type="ECO:0000313" key="2">
    <source>
        <dbReference type="EMBL" id="KAF2849518.1"/>
    </source>
</evidence>
<feature type="compositionally biased region" description="Acidic residues" evidence="1">
    <location>
        <begin position="1"/>
        <end position="10"/>
    </location>
</feature>
<accession>A0A6A7B5C0</accession>
<dbReference type="AlphaFoldDB" id="A0A6A7B5C0"/>
<gene>
    <name evidence="2" type="ORF">T440DRAFT_128745</name>
</gene>
<name>A0A6A7B5C0_9PLEO</name>
<dbReference type="EMBL" id="MU006311">
    <property type="protein sequence ID" value="KAF2849518.1"/>
    <property type="molecule type" value="Genomic_DNA"/>
</dbReference>
<protein>
    <submittedName>
        <fullName evidence="2">Uncharacterized protein</fullName>
    </submittedName>
</protein>
<reference evidence="2" key="1">
    <citation type="submission" date="2020-01" db="EMBL/GenBank/DDBJ databases">
        <authorList>
            <consortium name="DOE Joint Genome Institute"/>
            <person name="Haridas S."/>
            <person name="Albert R."/>
            <person name="Binder M."/>
            <person name="Bloem J."/>
            <person name="Labutti K."/>
            <person name="Salamov A."/>
            <person name="Andreopoulos B."/>
            <person name="Baker S.E."/>
            <person name="Barry K."/>
            <person name="Bills G."/>
            <person name="Bluhm B.H."/>
            <person name="Cannon C."/>
            <person name="Castanera R."/>
            <person name="Culley D.E."/>
            <person name="Daum C."/>
            <person name="Ezra D."/>
            <person name="Gonzalez J.B."/>
            <person name="Henrissat B."/>
            <person name="Kuo A."/>
            <person name="Liang C."/>
            <person name="Lipzen A."/>
            <person name="Lutzoni F."/>
            <person name="Magnuson J."/>
            <person name="Mondo S."/>
            <person name="Nolan M."/>
            <person name="Ohm R."/>
            <person name="Pangilinan J."/>
            <person name="Park H.-J."/>
            <person name="Ramirez L."/>
            <person name="Alfaro M."/>
            <person name="Sun H."/>
            <person name="Tritt A."/>
            <person name="Yoshinaga Y."/>
            <person name="Zwiers L.-H."/>
            <person name="Turgeon B.G."/>
            <person name="Goodwin S.B."/>
            <person name="Spatafora J.W."/>
            <person name="Crous P.W."/>
            <person name="Grigoriev I.V."/>
        </authorList>
    </citation>
    <scope>NUCLEOTIDE SEQUENCE</scope>
    <source>
        <strain evidence="2">IPT5</strain>
    </source>
</reference>
<evidence type="ECO:0000313" key="3">
    <source>
        <dbReference type="Proteomes" id="UP000799423"/>
    </source>
</evidence>
<dbReference type="Proteomes" id="UP000799423">
    <property type="component" value="Unassembled WGS sequence"/>
</dbReference>